<reference evidence="1 3" key="1">
    <citation type="submission" date="2018-11" db="EMBL/GenBank/DDBJ databases">
        <title>Sequencing the genomes of 1000 actinobacteria strains.</title>
        <authorList>
            <person name="Klenk H.-P."/>
        </authorList>
    </citation>
    <scope>NUCLEOTIDE SEQUENCE [LARGE SCALE GENOMIC DNA]</scope>
    <source>
        <strain evidence="1 3">DSM 44781</strain>
    </source>
</reference>
<dbReference type="RefSeq" id="WP_123821592.1">
    <property type="nucleotide sequence ID" value="NZ_RKQG01000004.1"/>
</dbReference>
<dbReference type="EMBL" id="RKQG01000004">
    <property type="protein sequence ID" value="RPE27365.1"/>
    <property type="molecule type" value="Genomic_DNA"/>
</dbReference>
<evidence type="ECO:0000313" key="2">
    <source>
        <dbReference type="EMBL" id="RPE27365.1"/>
    </source>
</evidence>
<evidence type="ECO:0000313" key="1">
    <source>
        <dbReference type="EMBL" id="RPE27233.1"/>
    </source>
</evidence>
<dbReference type="Proteomes" id="UP000266906">
    <property type="component" value="Unassembled WGS sequence"/>
</dbReference>
<dbReference type="AlphaFoldDB" id="A0A3N4R111"/>
<evidence type="ECO:0000313" key="3">
    <source>
        <dbReference type="Proteomes" id="UP000266906"/>
    </source>
</evidence>
<sequence length="93" mass="10339">MNARTLLLATAITFGAAALLLALNATRTHLHNRRTAAARPPTRQELELRMHNAENLPDVVARFNPAVLEAERIIAAATNHLSADERRRLDQPR</sequence>
<comment type="caution">
    <text evidence="1">The sequence shown here is derived from an EMBL/GenBank/DDBJ whole genome shotgun (WGS) entry which is preliminary data.</text>
</comment>
<protein>
    <submittedName>
        <fullName evidence="1">Uncharacterized protein</fullName>
    </submittedName>
</protein>
<accession>A0A3N4R111</accession>
<name>A0A3N4R111_9ACTN</name>
<keyword evidence="3" id="KW-1185">Reference proteome</keyword>
<organism evidence="1 3">
    <name type="scientific">Kitasatospora cineracea</name>
    <dbReference type="NCBI Taxonomy" id="88074"/>
    <lineage>
        <taxon>Bacteria</taxon>
        <taxon>Bacillati</taxon>
        <taxon>Actinomycetota</taxon>
        <taxon>Actinomycetes</taxon>
        <taxon>Kitasatosporales</taxon>
        <taxon>Streptomycetaceae</taxon>
        <taxon>Kitasatospora</taxon>
    </lineage>
</organism>
<gene>
    <name evidence="1" type="ORF">EDD38_7377</name>
    <name evidence="2" type="ORF">EDD38_7510</name>
</gene>
<proteinExistence type="predicted"/>
<dbReference type="EMBL" id="RKQG01000004">
    <property type="protein sequence ID" value="RPE27233.1"/>
    <property type="molecule type" value="Genomic_DNA"/>
</dbReference>